<dbReference type="RefSeq" id="WP_330105706.1">
    <property type="nucleotide sequence ID" value="NZ_JAZDCT010000058.1"/>
</dbReference>
<protein>
    <submittedName>
        <fullName evidence="1">Uncharacterized protein</fullName>
    </submittedName>
</protein>
<gene>
    <name evidence="1" type="ORF">V0R62_25795</name>
</gene>
<keyword evidence="2" id="KW-1185">Reference proteome</keyword>
<comment type="caution">
    <text evidence="1">The sequence shown here is derived from an EMBL/GenBank/DDBJ whole genome shotgun (WGS) entry which is preliminary data.</text>
</comment>
<organism evidence="1 2">
    <name type="scientific">Pseudomonas carassii</name>
    <dbReference type="NCBI Taxonomy" id="3115855"/>
    <lineage>
        <taxon>Bacteria</taxon>
        <taxon>Pseudomonadati</taxon>
        <taxon>Pseudomonadota</taxon>
        <taxon>Gammaproteobacteria</taxon>
        <taxon>Pseudomonadales</taxon>
        <taxon>Pseudomonadaceae</taxon>
        <taxon>Pseudomonas</taxon>
    </lineage>
</organism>
<reference evidence="1" key="1">
    <citation type="submission" date="2024-01" db="EMBL/GenBank/DDBJ databases">
        <title>Unpublished Manusciprt.</title>
        <authorList>
            <person name="Duman M."/>
            <person name="Valdes E.G."/>
            <person name="Ajmi N."/>
            <person name="Altun S."/>
            <person name="Saticioglu I.B."/>
        </authorList>
    </citation>
    <scope>NUCLEOTIDE SEQUENCE</scope>
    <source>
        <strain evidence="1">137P</strain>
    </source>
</reference>
<accession>A0ABU7HIQ2</accession>
<evidence type="ECO:0000313" key="2">
    <source>
        <dbReference type="Proteomes" id="UP001354227"/>
    </source>
</evidence>
<dbReference type="Proteomes" id="UP001354227">
    <property type="component" value="Unassembled WGS sequence"/>
</dbReference>
<name>A0ABU7HIQ2_9PSED</name>
<sequence>MLRVSCDRREAFLALHEDMLQITFTEALRQRLANGFSMPAETRPGSRFFISRIQSEGLAQLREDSIELVLHVETPQAHPLAGYFSHDDGTLPEIELHFARSADMPSAFARLFIHGARVDCGSLWDKASGRETPFTGPQDASRVSDGVVDPFHVLAKGIDIDGQPLPDLGVMVCEHGLTLDYRMGPDWDAPRIDALLSLLRQLRQQGGQVRIPWWQADGEQDFLQALGRGGADG</sequence>
<dbReference type="EMBL" id="JAZDCT010000058">
    <property type="protein sequence ID" value="MEE1891091.1"/>
    <property type="molecule type" value="Genomic_DNA"/>
</dbReference>
<evidence type="ECO:0000313" key="1">
    <source>
        <dbReference type="EMBL" id="MEE1891091.1"/>
    </source>
</evidence>
<proteinExistence type="predicted"/>